<dbReference type="PANTHER" id="PTHR43334">
    <property type="entry name" value="ACETATE--COA LIGASE [ADP-FORMING]"/>
    <property type="match status" value="1"/>
</dbReference>
<dbReference type="InterPro" id="IPR000182">
    <property type="entry name" value="GNAT_dom"/>
</dbReference>
<dbReference type="Pfam" id="PF13549">
    <property type="entry name" value="ATP-grasp_5"/>
    <property type="match status" value="1"/>
</dbReference>
<dbReference type="InterPro" id="IPR011761">
    <property type="entry name" value="ATP-grasp"/>
</dbReference>
<dbReference type="SUPFAM" id="SSF51735">
    <property type="entry name" value="NAD(P)-binding Rossmann-fold domains"/>
    <property type="match status" value="1"/>
</dbReference>
<dbReference type="GO" id="GO:0016747">
    <property type="term" value="F:acyltransferase activity, transferring groups other than amino-acyl groups"/>
    <property type="evidence" value="ECO:0007669"/>
    <property type="project" value="InterPro"/>
</dbReference>
<dbReference type="CDD" id="cd04301">
    <property type="entry name" value="NAT_SF"/>
    <property type="match status" value="1"/>
</dbReference>
<evidence type="ECO:0000259" key="7">
    <source>
        <dbReference type="PROSITE" id="PS50975"/>
    </source>
</evidence>
<reference evidence="9 10" key="1">
    <citation type="submission" date="2020-10" db="EMBL/GenBank/DDBJ databases">
        <title>Degradation of 1,4-Dioxane by Xanthobacter sp. YN2, via a Novel Group-2 Soluble Di-Iron Monooxygenase.</title>
        <authorList>
            <person name="Ma F."/>
            <person name="Wang Y."/>
            <person name="Yang J."/>
            <person name="Guo H."/>
            <person name="Su D."/>
            <person name="Yu L."/>
        </authorList>
    </citation>
    <scope>NUCLEOTIDE SEQUENCE [LARGE SCALE GENOMIC DNA]</scope>
    <source>
        <strain evidence="9 10">YN2</strain>
    </source>
</reference>
<dbReference type="SUPFAM" id="SSF52210">
    <property type="entry name" value="Succinyl-CoA synthetase domains"/>
    <property type="match status" value="2"/>
</dbReference>
<accession>A0A974PR02</accession>
<dbReference type="Pfam" id="PF13607">
    <property type="entry name" value="Succ_CoA_lig"/>
    <property type="match status" value="1"/>
</dbReference>
<dbReference type="GO" id="GO:0006099">
    <property type="term" value="P:tricarboxylic acid cycle"/>
    <property type="evidence" value="ECO:0007669"/>
    <property type="project" value="UniProtKB-KW"/>
</dbReference>
<dbReference type="Gene3D" id="3.40.50.720">
    <property type="entry name" value="NAD(P)-binding Rossmann-like Domain"/>
    <property type="match status" value="1"/>
</dbReference>
<dbReference type="Pfam" id="PF13380">
    <property type="entry name" value="CoA_binding_2"/>
    <property type="match status" value="1"/>
</dbReference>
<dbReference type="InterPro" id="IPR032875">
    <property type="entry name" value="Succ_CoA_lig_flav_dom"/>
</dbReference>
<dbReference type="AlphaFoldDB" id="A0A974PR02"/>
<dbReference type="Proteomes" id="UP000596427">
    <property type="component" value="Chromosome"/>
</dbReference>
<evidence type="ECO:0000259" key="8">
    <source>
        <dbReference type="PROSITE" id="PS51186"/>
    </source>
</evidence>
<dbReference type="Gene3D" id="3.30.470.20">
    <property type="entry name" value="ATP-grasp fold, B domain"/>
    <property type="match status" value="1"/>
</dbReference>
<dbReference type="InterPro" id="IPR016102">
    <property type="entry name" value="Succinyl-CoA_synth-like"/>
</dbReference>
<evidence type="ECO:0000256" key="4">
    <source>
        <dbReference type="ARBA" id="ARBA00022840"/>
    </source>
</evidence>
<evidence type="ECO:0000256" key="3">
    <source>
        <dbReference type="ARBA" id="ARBA00022741"/>
    </source>
</evidence>
<evidence type="ECO:0000256" key="1">
    <source>
        <dbReference type="ARBA" id="ARBA00022532"/>
    </source>
</evidence>
<dbReference type="InterPro" id="IPR051538">
    <property type="entry name" value="Acyl-CoA_Synth/Transferase"/>
</dbReference>
<dbReference type="EMBL" id="CP063362">
    <property type="protein sequence ID" value="QRG08117.1"/>
    <property type="molecule type" value="Genomic_DNA"/>
</dbReference>
<dbReference type="SMART" id="SM00881">
    <property type="entry name" value="CoA_binding"/>
    <property type="match status" value="1"/>
</dbReference>
<dbReference type="RefSeq" id="WP_203195028.1">
    <property type="nucleotide sequence ID" value="NZ_CP063362.1"/>
</dbReference>
<keyword evidence="2 9" id="KW-0436">Ligase</keyword>
<dbReference type="GO" id="GO:0046872">
    <property type="term" value="F:metal ion binding"/>
    <property type="evidence" value="ECO:0007669"/>
    <property type="project" value="InterPro"/>
</dbReference>
<sequence>MTTRNLDALFHPRAIALVGASNRTGTVGALVARNLFEAGYEGPILTVNPRERAIRSSLNYASVADLPIAVDLAVVAAAPDAVPGIIAHLGEKGCRAAVVLPAGYGAGERVEGAAARQAMLDAARPFLLRIIGPNGLGFISTRTHINASLAHLMPAKGDVAFVSQSDAMSAAVLDWAHARGFGFSHVVSLGDKADVDFGDLLDYLALDNTTRAILLYVESVTDARKFMSAGRIAARSKPVIVIKAGRSAAGAKAALSHTGALAGSDMVYDAAFRRAGMLRVHELRELFEAVTTLSAGIRLTGDRLCVISNGGGAGVVAADAMEGVAGRLGAVLPETVAALDKVLPASWSRANPVDILGDANGARYTEVLSALLADKGSDAVLVLNCPTAVTDGAQAAEAVISLLATRPRAPVLTCWLGEAAAAPVRRRFAARRIPTYETPEEAVRAFGHLVSYQRNQTLLMQTPPARIFDERDRDKARTVVERVLAAGRSALSEVEAKAVLAAYDIPVVDTRVAATPEEAGRLAVEIGGPVVVKVLSHDLTHKSDVGGVRLDLHDREAVEEACRAIIASVASRRPEVRIEGFTVQAMVRRPNAQELIAGIAYDATFGPVVLFGQGGTAVEVIGDRAVALPPLNGVLAREMIERTRVSRLLAGYRDHPPADMDAIAGTLVKIAELLADLPQIAELDINPLLADENGVIALDARIVVHEARVEGTRRFAIKPYPSGQEAELLLTDGSTVLLRPIRPEDEPGLVDVVHRSDPQDVRMRFLGSVKDFPHLMAARLSQIDYDREMAFVAVEPNGDICGVVRIIADPDNEAAEYAIMVRSDMKGKGLGFRLMTEILNHARKRGLSQVFGDVLRENGPMLRLDEELGFKVSTSADDPAVMRVVLDLKAEAQGHDGHAAAATAGP</sequence>
<dbReference type="Pfam" id="PF00583">
    <property type="entry name" value="Acetyltransf_1"/>
    <property type="match status" value="1"/>
</dbReference>
<keyword evidence="4 6" id="KW-0067">ATP-binding</keyword>
<evidence type="ECO:0000256" key="5">
    <source>
        <dbReference type="ARBA" id="ARBA00060888"/>
    </source>
</evidence>
<dbReference type="InterPro" id="IPR003781">
    <property type="entry name" value="CoA-bd"/>
</dbReference>
<dbReference type="FunFam" id="3.30.1490.20:FF:000020">
    <property type="entry name" value="Protein lysine acetyltransferase"/>
    <property type="match status" value="1"/>
</dbReference>
<keyword evidence="1" id="KW-0816">Tricarboxylic acid cycle</keyword>
<feature type="domain" description="N-acetyltransferase" evidence="8">
    <location>
        <begin position="736"/>
        <end position="891"/>
    </location>
</feature>
<proteinExistence type="inferred from homology"/>
<evidence type="ECO:0000256" key="2">
    <source>
        <dbReference type="ARBA" id="ARBA00022598"/>
    </source>
</evidence>
<dbReference type="SUPFAM" id="SSF55729">
    <property type="entry name" value="Acyl-CoA N-acyltransferases (Nat)"/>
    <property type="match status" value="1"/>
</dbReference>
<keyword evidence="10" id="KW-1185">Reference proteome</keyword>
<organism evidence="9 10">
    <name type="scientific">Xanthobacter dioxanivorans</name>
    <dbReference type="NCBI Taxonomy" id="2528964"/>
    <lineage>
        <taxon>Bacteria</taxon>
        <taxon>Pseudomonadati</taxon>
        <taxon>Pseudomonadota</taxon>
        <taxon>Alphaproteobacteria</taxon>
        <taxon>Hyphomicrobiales</taxon>
        <taxon>Xanthobacteraceae</taxon>
        <taxon>Xanthobacter</taxon>
    </lineage>
</organism>
<evidence type="ECO:0000313" key="9">
    <source>
        <dbReference type="EMBL" id="QRG08117.1"/>
    </source>
</evidence>
<gene>
    <name evidence="9" type="ORF">EZH22_07220</name>
</gene>
<evidence type="ECO:0000313" key="10">
    <source>
        <dbReference type="Proteomes" id="UP000596427"/>
    </source>
</evidence>
<dbReference type="PANTHER" id="PTHR43334:SF1">
    <property type="entry name" value="3-HYDROXYPROPIONATE--COA LIGASE [ADP-FORMING]"/>
    <property type="match status" value="1"/>
</dbReference>
<name>A0A974PR02_9HYPH</name>
<dbReference type="InterPro" id="IPR016181">
    <property type="entry name" value="Acyl_CoA_acyltransferase"/>
</dbReference>
<dbReference type="GO" id="GO:0016874">
    <property type="term" value="F:ligase activity"/>
    <property type="evidence" value="ECO:0007669"/>
    <property type="project" value="UniProtKB-KW"/>
</dbReference>
<dbReference type="Gene3D" id="3.40.50.261">
    <property type="entry name" value="Succinyl-CoA synthetase domains"/>
    <property type="match status" value="2"/>
</dbReference>
<dbReference type="InterPro" id="IPR013815">
    <property type="entry name" value="ATP_grasp_subdomain_1"/>
</dbReference>
<dbReference type="KEGG" id="xdi:EZH22_07220"/>
<dbReference type="GO" id="GO:0005524">
    <property type="term" value="F:ATP binding"/>
    <property type="evidence" value="ECO:0007669"/>
    <property type="project" value="UniProtKB-UniRule"/>
</dbReference>
<comment type="similarity">
    <text evidence="5">In the N-terminal section; belongs to the acetate CoA ligase alpha subunit family.</text>
</comment>
<feature type="domain" description="ATP-grasp" evidence="7">
    <location>
        <begin position="497"/>
        <end position="533"/>
    </location>
</feature>
<dbReference type="SUPFAM" id="SSF56059">
    <property type="entry name" value="Glutathione synthetase ATP-binding domain-like"/>
    <property type="match status" value="1"/>
</dbReference>
<keyword evidence="3 6" id="KW-0547">Nucleotide-binding</keyword>
<dbReference type="PROSITE" id="PS50975">
    <property type="entry name" value="ATP_GRASP"/>
    <property type="match status" value="1"/>
</dbReference>
<dbReference type="InterPro" id="IPR036291">
    <property type="entry name" value="NAD(P)-bd_dom_sf"/>
</dbReference>
<dbReference type="PROSITE" id="PS51186">
    <property type="entry name" value="GNAT"/>
    <property type="match status" value="1"/>
</dbReference>
<dbReference type="Gene3D" id="3.30.1490.20">
    <property type="entry name" value="ATP-grasp fold, A domain"/>
    <property type="match status" value="1"/>
</dbReference>
<evidence type="ECO:0000256" key="6">
    <source>
        <dbReference type="PROSITE-ProRule" id="PRU00409"/>
    </source>
</evidence>
<protein>
    <submittedName>
        <fullName evidence="9">Bifunctional acetate--CoA ligase family protein/GNAT family N-acetyltransferase</fullName>
    </submittedName>
</protein>
<dbReference type="Gene3D" id="3.40.630.30">
    <property type="match status" value="1"/>
</dbReference>